<protein>
    <submittedName>
        <fullName evidence="7">Uncharacterized protein</fullName>
    </submittedName>
</protein>
<dbReference type="EMBL" id="OC858863">
    <property type="protein sequence ID" value="CAD7626936.1"/>
    <property type="molecule type" value="Genomic_DNA"/>
</dbReference>
<dbReference type="Gene3D" id="3.40.50.300">
    <property type="entry name" value="P-loop containing nucleotide triphosphate hydrolases"/>
    <property type="match status" value="2"/>
</dbReference>
<keyword evidence="8" id="KW-1185">Reference proteome</keyword>
<dbReference type="AlphaFoldDB" id="A0A7R9KRP3"/>
<feature type="transmembrane region" description="Helical" evidence="6">
    <location>
        <begin position="491"/>
        <end position="514"/>
    </location>
</feature>
<sequence>MSSWYSTSVFIITQNMLELIPTTIGANQYNEGNRIYMFFYAMQLCLHSTQGVAYMTVALFYRHRQVAFMVATNIALIHALLCGYFVILDDMGDIFQFLSNISQLGFSANAIFVATYGFGRCPDHQFSKLLHERHINDDNIYWKYTNYLWTQLLFLWPLMASAAVLTISSQNYYTKGISMMTISIGNIPTIYGLIPEAGCDLNITDTNDNMSDVSIDSQYHSLSGNEYNGYLSIAWIDLTLKVDKTLYSSEKLILRGVNGLFEFNSMNALMGPSGAGKTSLLRSLNGMYRHLMTEESKIYLSAFHTIRTCFIAQDQREHLITGLTLTPDIKPNLICVDEPTSGVDSYSALLMIKCFKKLSQKHSLTIITSIHQPNLEILMLFDSLYVLAKGGLTVYSGPPKHLSLHLQQCNIAYNREQIPIEVLMKIAAKGFTDQKVIELSDKTNENLGNNCRRLESQLKLHSNGISIKNKPFSIVNTYHLFNRSIANIFTYLWKQLVAEIIVMLILTYIVTLIFDFDFNHLSGCVPIAVNGSNGCRQTAQDMEDLKLSNYNVAFTESFFVVKSVMDLIPLVIIVVSVVAVVDNYDKEHTYWSLLLAIGLSSMSFQSLGQMCGICFEDNGVLVSILLIPLVMAFSNTVIMVNDLNAFLLHISQLDMFAAAMGYIRIWFNGSDRCPEGHISYILYRYHLIDADFDKQWHLLVGQLI</sequence>
<feature type="transmembrane region" description="Helical" evidence="6">
    <location>
        <begin position="567"/>
        <end position="584"/>
    </location>
</feature>
<organism evidence="7">
    <name type="scientific">Medioppia subpectinata</name>
    <dbReference type="NCBI Taxonomy" id="1979941"/>
    <lineage>
        <taxon>Eukaryota</taxon>
        <taxon>Metazoa</taxon>
        <taxon>Ecdysozoa</taxon>
        <taxon>Arthropoda</taxon>
        <taxon>Chelicerata</taxon>
        <taxon>Arachnida</taxon>
        <taxon>Acari</taxon>
        <taxon>Acariformes</taxon>
        <taxon>Sarcoptiformes</taxon>
        <taxon>Oribatida</taxon>
        <taxon>Brachypylina</taxon>
        <taxon>Oppioidea</taxon>
        <taxon>Oppiidae</taxon>
        <taxon>Medioppia</taxon>
    </lineage>
</organism>
<gene>
    <name evidence="7" type="ORF">OSB1V03_LOCUS7368</name>
</gene>
<name>A0A7R9KRP3_9ACAR</name>
<evidence type="ECO:0000256" key="3">
    <source>
        <dbReference type="ARBA" id="ARBA00022692"/>
    </source>
</evidence>
<dbReference type="EMBL" id="CAJPIZ010004288">
    <property type="protein sequence ID" value="CAG2107366.1"/>
    <property type="molecule type" value="Genomic_DNA"/>
</dbReference>
<evidence type="ECO:0000256" key="1">
    <source>
        <dbReference type="ARBA" id="ARBA00004141"/>
    </source>
</evidence>
<reference evidence="7" key="1">
    <citation type="submission" date="2020-11" db="EMBL/GenBank/DDBJ databases">
        <authorList>
            <person name="Tran Van P."/>
        </authorList>
    </citation>
    <scope>NUCLEOTIDE SEQUENCE</scope>
</reference>
<dbReference type="InterPro" id="IPR027417">
    <property type="entry name" value="P-loop_NTPase"/>
</dbReference>
<evidence type="ECO:0000256" key="5">
    <source>
        <dbReference type="ARBA" id="ARBA00023136"/>
    </source>
</evidence>
<dbReference type="PANTHER" id="PTHR48041:SF91">
    <property type="entry name" value="ABC TRANSPORTER G FAMILY MEMBER 28"/>
    <property type="match status" value="1"/>
</dbReference>
<dbReference type="GO" id="GO:0016020">
    <property type="term" value="C:membrane"/>
    <property type="evidence" value="ECO:0007669"/>
    <property type="project" value="UniProtKB-SubCell"/>
</dbReference>
<feature type="transmembrane region" description="Helical" evidence="6">
    <location>
        <begin position="646"/>
        <end position="667"/>
    </location>
</feature>
<evidence type="ECO:0000256" key="2">
    <source>
        <dbReference type="ARBA" id="ARBA00022448"/>
    </source>
</evidence>
<dbReference type="SUPFAM" id="SSF52540">
    <property type="entry name" value="P-loop containing nucleoside triphosphate hydrolases"/>
    <property type="match status" value="1"/>
</dbReference>
<dbReference type="InterPro" id="IPR050352">
    <property type="entry name" value="ABCG_transporters"/>
</dbReference>
<feature type="transmembrane region" description="Helical" evidence="6">
    <location>
        <begin position="152"/>
        <end position="173"/>
    </location>
</feature>
<dbReference type="Proteomes" id="UP000759131">
    <property type="component" value="Unassembled WGS sequence"/>
</dbReference>
<keyword evidence="2" id="KW-0813">Transport</keyword>
<proteinExistence type="predicted"/>
<accession>A0A7R9KRP3</accession>
<comment type="subcellular location">
    <subcellularLocation>
        <location evidence="1">Membrane</location>
        <topology evidence="1">Multi-pass membrane protein</topology>
    </subcellularLocation>
</comment>
<evidence type="ECO:0000256" key="6">
    <source>
        <dbReference type="SAM" id="Phobius"/>
    </source>
</evidence>
<dbReference type="PANTHER" id="PTHR48041">
    <property type="entry name" value="ABC TRANSPORTER G FAMILY MEMBER 28"/>
    <property type="match status" value="1"/>
</dbReference>
<feature type="transmembrane region" description="Helical" evidence="6">
    <location>
        <begin position="620"/>
        <end position="640"/>
    </location>
</feature>
<keyword evidence="3 6" id="KW-0812">Transmembrane</keyword>
<dbReference type="OrthoDB" id="6489438at2759"/>
<evidence type="ECO:0000313" key="7">
    <source>
        <dbReference type="EMBL" id="CAD7626936.1"/>
    </source>
</evidence>
<keyword evidence="4 6" id="KW-1133">Transmembrane helix</keyword>
<keyword evidence="5 6" id="KW-0472">Membrane</keyword>
<dbReference type="GO" id="GO:0042626">
    <property type="term" value="F:ATPase-coupled transmembrane transporter activity"/>
    <property type="evidence" value="ECO:0007669"/>
    <property type="project" value="TreeGrafter"/>
</dbReference>
<evidence type="ECO:0000256" key="4">
    <source>
        <dbReference type="ARBA" id="ARBA00022989"/>
    </source>
</evidence>
<feature type="transmembrane region" description="Helical" evidence="6">
    <location>
        <begin position="37"/>
        <end position="61"/>
    </location>
</feature>
<feature type="transmembrane region" description="Helical" evidence="6">
    <location>
        <begin position="68"/>
        <end position="88"/>
    </location>
</feature>
<evidence type="ECO:0000313" key="8">
    <source>
        <dbReference type="Proteomes" id="UP000759131"/>
    </source>
</evidence>